<evidence type="ECO:0000256" key="5">
    <source>
        <dbReference type="ARBA" id="ARBA00022801"/>
    </source>
</evidence>
<dbReference type="InterPro" id="IPR023612">
    <property type="entry name" value="Peptidase_M4"/>
</dbReference>
<dbReference type="Gene3D" id="3.10.450.490">
    <property type="match status" value="1"/>
</dbReference>
<evidence type="ECO:0000259" key="12">
    <source>
        <dbReference type="Pfam" id="PF07504"/>
    </source>
</evidence>
<evidence type="ECO:0000256" key="3">
    <source>
        <dbReference type="ARBA" id="ARBA00022723"/>
    </source>
</evidence>
<dbReference type="PANTHER" id="PTHR33794:SF1">
    <property type="entry name" value="BACILLOLYSIN"/>
    <property type="match status" value="1"/>
</dbReference>
<evidence type="ECO:0000259" key="10">
    <source>
        <dbReference type="Pfam" id="PF01447"/>
    </source>
</evidence>
<keyword evidence="14" id="KW-1185">Reference proteome</keyword>
<dbReference type="Gene3D" id="1.10.390.10">
    <property type="entry name" value="Neutral Protease Domain 2"/>
    <property type="match status" value="1"/>
</dbReference>
<organism evidence="13 14">
    <name type="scientific">Thermasporomyces composti</name>
    <dbReference type="NCBI Taxonomy" id="696763"/>
    <lineage>
        <taxon>Bacteria</taxon>
        <taxon>Bacillati</taxon>
        <taxon>Actinomycetota</taxon>
        <taxon>Actinomycetes</taxon>
        <taxon>Propionibacteriales</taxon>
        <taxon>Nocardioidaceae</taxon>
        <taxon>Thermasporomyces</taxon>
    </lineage>
</organism>
<evidence type="ECO:0000256" key="1">
    <source>
        <dbReference type="ARBA" id="ARBA00009388"/>
    </source>
</evidence>
<evidence type="ECO:0000256" key="8">
    <source>
        <dbReference type="PIRSR" id="PIRSR623612-1"/>
    </source>
</evidence>
<keyword evidence="4 9" id="KW-0732">Signal</keyword>
<dbReference type="AlphaFoldDB" id="A0A3D9V5B8"/>
<dbReference type="GO" id="GO:0046872">
    <property type="term" value="F:metal ion binding"/>
    <property type="evidence" value="ECO:0007669"/>
    <property type="project" value="UniProtKB-KW"/>
</dbReference>
<feature type="active site" description="Proton donor" evidence="8">
    <location>
        <position position="466"/>
    </location>
</feature>
<evidence type="ECO:0000256" key="2">
    <source>
        <dbReference type="ARBA" id="ARBA00022670"/>
    </source>
</evidence>
<feature type="domain" description="FTP" evidence="12">
    <location>
        <begin position="106"/>
        <end position="152"/>
    </location>
</feature>
<dbReference type="CDD" id="cd09597">
    <property type="entry name" value="M4_TLP"/>
    <property type="match status" value="1"/>
</dbReference>
<protein>
    <submittedName>
        <fullName evidence="13">Zn-dependent metalloprotease</fullName>
    </submittedName>
</protein>
<dbReference type="SUPFAM" id="SSF55486">
    <property type="entry name" value="Metalloproteases ('zincins'), catalytic domain"/>
    <property type="match status" value="1"/>
</dbReference>
<dbReference type="InterPro" id="IPR013856">
    <property type="entry name" value="Peptidase_M4_domain"/>
</dbReference>
<dbReference type="GO" id="GO:0004222">
    <property type="term" value="F:metalloendopeptidase activity"/>
    <property type="evidence" value="ECO:0007669"/>
    <property type="project" value="InterPro"/>
</dbReference>
<comment type="similarity">
    <text evidence="1">Belongs to the peptidase M4 family.</text>
</comment>
<dbReference type="OrthoDB" id="291295at2"/>
<dbReference type="InterPro" id="IPR027268">
    <property type="entry name" value="Peptidase_M4/M1_CTD_sf"/>
</dbReference>
<proteinExistence type="inferred from homology"/>
<dbReference type="PANTHER" id="PTHR33794">
    <property type="entry name" value="BACILLOLYSIN"/>
    <property type="match status" value="1"/>
</dbReference>
<dbReference type="EMBL" id="QTUC01000001">
    <property type="protein sequence ID" value="REF36659.1"/>
    <property type="molecule type" value="Genomic_DNA"/>
</dbReference>
<evidence type="ECO:0000313" key="13">
    <source>
        <dbReference type="EMBL" id="REF36659.1"/>
    </source>
</evidence>
<dbReference type="Pfam" id="PF01447">
    <property type="entry name" value="Peptidase_M4"/>
    <property type="match status" value="1"/>
</dbReference>
<reference evidence="13 14" key="1">
    <citation type="submission" date="2018-08" db="EMBL/GenBank/DDBJ databases">
        <title>Sequencing the genomes of 1000 actinobacteria strains.</title>
        <authorList>
            <person name="Klenk H.-P."/>
        </authorList>
    </citation>
    <scope>NUCLEOTIDE SEQUENCE [LARGE SCALE GENOMIC DNA]</scope>
    <source>
        <strain evidence="13 14">DSM 22891</strain>
    </source>
</reference>
<dbReference type="InterPro" id="IPR011096">
    <property type="entry name" value="FTP_domain"/>
</dbReference>
<feature type="domain" description="Peptidase M4 C-terminal" evidence="11">
    <location>
        <begin position="380"/>
        <end position="528"/>
    </location>
</feature>
<feature type="chain" id="PRO_5038751094" evidence="9">
    <location>
        <begin position="27"/>
        <end position="739"/>
    </location>
</feature>
<dbReference type="Pfam" id="PF02868">
    <property type="entry name" value="Peptidase_M4_C"/>
    <property type="match status" value="1"/>
</dbReference>
<evidence type="ECO:0000256" key="9">
    <source>
        <dbReference type="SAM" id="SignalP"/>
    </source>
</evidence>
<feature type="active site" evidence="8">
    <location>
        <position position="370"/>
    </location>
</feature>
<dbReference type="PRINTS" id="PR00730">
    <property type="entry name" value="THERMOLYSIN"/>
</dbReference>
<evidence type="ECO:0000313" key="14">
    <source>
        <dbReference type="Proteomes" id="UP000256485"/>
    </source>
</evidence>
<evidence type="ECO:0000256" key="4">
    <source>
        <dbReference type="ARBA" id="ARBA00022729"/>
    </source>
</evidence>
<evidence type="ECO:0000256" key="6">
    <source>
        <dbReference type="ARBA" id="ARBA00022833"/>
    </source>
</evidence>
<comment type="caution">
    <text evidence="13">The sequence shown here is derived from an EMBL/GenBank/DDBJ whole genome shotgun (WGS) entry which is preliminary data.</text>
</comment>
<feature type="signal peptide" evidence="9">
    <location>
        <begin position="1"/>
        <end position="26"/>
    </location>
</feature>
<evidence type="ECO:0000256" key="7">
    <source>
        <dbReference type="ARBA" id="ARBA00023049"/>
    </source>
</evidence>
<dbReference type="Pfam" id="PF07504">
    <property type="entry name" value="FTP"/>
    <property type="match status" value="1"/>
</dbReference>
<gene>
    <name evidence="13" type="ORF">DFJ64_2076</name>
</gene>
<name>A0A3D9V5B8_THECX</name>
<dbReference type="InterPro" id="IPR001570">
    <property type="entry name" value="Peptidase_M4_C_domain"/>
</dbReference>
<evidence type="ECO:0000259" key="11">
    <source>
        <dbReference type="Pfam" id="PF02868"/>
    </source>
</evidence>
<keyword evidence="6" id="KW-0862">Zinc</keyword>
<accession>A0A3D9V5B8</accession>
<keyword evidence="5" id="KW-0378">Hydrolase</keyword>
<sequence>MKYRRTVGGLAALATVVSGSALVALATPSYAGSTTGPSFVSDAGGATAGRGPGLVSVLKRDDGSILGIQAKDNPIEAPRGTSSSPKEAAKAHLERFAPRLGVSASDFKPVTTAKVPGGSTVRMQQHIDGLPVVAGEVVVSLDREGRLEALLGETTKGTVEKAKSPLSQAKAATIARRYVAKKAGVSADSLRVRSEGRWIYNPALLGAPGAPVNRETFKFRVSSRNAMVDYTVFVDLGFKSVALAYSNNHAGLNRQVCDLNNTDVGTLDGAACDGTTVPYARQEGDAPTGVDEVDNVYDRLGEVAKWYASYVNLDVSAFIGGQEKSLKATARACVSQSHNGCPMANAFWSDGIGGVVFGDGVSALDVVGHEVTHGVTSHTSSLYYVYQSGALNESISDTMGELIDLAAHPEKRGTDQAWLIGEENTQPGIDKPWRSMKDPTAYDQPDTMTSPLWNDDPELWDNGGVHTNSGVGNKAAYLIAEGDSFNGYDVRGLGLAKTFKIYWTASNLLTSGSDYKDLFHVLPLACRKNIGRPGTHITEDDCAQVDKAVRATEMYKDASKGAPVATPYCEEGETVRASYSQGFDEAPSDWTLAGGAGMVMSDWGVDYVNRGEDALGLFTETGRVDSSTATSEALSIPANSKLRIDYASLMAWSRPQPGASAKLEYNDGSGWKDASALPGSVNGGPWSLHSNGWSSAKYDLSSLAGKQVQFRFTVSGVSGDAQDPVSLLFLDNFKIYTCG</sequence>
<dbReference type="GO" id="GO:0006508">
    <property type="term" value="P:proteolysis"/>
    <property type="evidence" value="ECO:0007669"/>
    <property type="project" value="UniProtKB-KW"/>
</dbReference>
<dbReference type="Proteomes" id="UP000256485">
    <property type="component" value="Unassembled WGS sequence"/>
</dbReference>
<dbReference type="Gene3D" id="3.10.170.10">
    <property type="match status" value="1"/>
</dbReference>
<keyword evidence="2 13" id="KW-0645">Protease</keyword>
<feature type="domain" description="Peptidase M4" evidence="10">
    <location>
        <begin position="323"/>
        <end position="377"/>
    </location>
</feature>
<dbReference type="InterPro" id="IPR050728">
    <property type="entry name" value="Zinc_Metalloprotease_M4"/>
</dbReference>
<keyword evidence="3" id="KW-0479">Metal-binding</keyword>
<keyword evidence="7 13" id="KW-0482">Metalloprotease</keyword>